<reference evidence="2" key="1">
    <citation type="submission" date="2017-06" db="EMBL/GenBank/DDBJ databases">
        <title>Complete Genome Sequence of Mycobacterium shigaense.</title>
        <authorList>
            <person name="Fukano H."/>
            <person name="Yoshida M."/>
            <person name="Kazumi Y."/>
            <person name="Ogura Y."/>
            <person name="Mitarai S."/>
            <person name="Hayashi T."/>
            <person name="Hoshino Y."/>
        </authorList>
    </citation>
    <scope>NUCLEOTIDE SEQUENCE [LARGE SCALE GENOMIC DNA]</scope>
    <source>
        <strain evidence="2">UN-152</strain>
    </source>
</reference>
<dbReference type="Proteomes" id="UP000217736">
    <property type="component" value="Chromosome"/>
</dbReference>
<sequence>MTGTRLAARIQVPQVGHLLHGVQSVRTLLVISAAGMWPAQPGTCSTAGVQNPCSARSRQ</sequence>
<organism evidence="1 2">
    <name type="scientific">Mycobacterium shigaense</name>
    <dbReference type="NCBI Taxonomy" id="722731"/>
    <lineage>
        <taxon>Bacteria</taxon>
        <taxon>Bacillati</taxon>
        <taxon>Actinomycetota</taxon>
        <taxon>Actinomycetes</taxon>
        <taxon>Mycobacteriales</taxon>
        <taxon>Mycobacteriaceae</taxon>
        <taxon>Mycobacterium</taxon>
        <taxon>Mycobacterium simiae complex</taxon>
    </lineage>
</organism>
<name>A0A1Z4EMF7_9MYCO</name>
<dbReference type="KEGG" id="mshg:MSG_04015"/>
<accession>A0A1Z4EMF7</accession>
<evidence type="ECO:0000313" key="1">
    <source>
        <dbReference type="EMBL" id="BAX94138.1"/>
    </source>
</evidence>
<keyword evidence="2" id="KW-1185">Reference proteome</keyword>
<proteinExistence type="predicted"/>
<protein>
    <submittedName>
        <fullName evidence="1">Uncharacterized protein</fullName>
    </submittedName>
</protein>
<dbReference type="EMBL" id="AP018164">
    <property type="protein sequence ID" value="BAX94138.1"/>
    <property type="molecule type" value="Genomic_DNA"/>
</dbReference>
<evidence type="ECO:0000313" key="2">
    <source>
        <dbReference type="Proteomes" id="UP000217736"/>
    </source>
</evidence>
<dbReference type="AlphaFoldDB" id="A0A1Z4EMF7"/>
<gene>
    <name evidence="1" type="ORF">MSG_04015</name>
</gene>
<dbReference type="RefSeq" id="WP_142404542.1">
    <property type="nucleotide sequence ID" value="NZ_AP018164.1"/>
</dbReference>